<reference evidence="2" key="1">
    <citation type="journal article" date="2013" name="Nat. Genet.">
        <title>The duck genome and transcriptome provide insight into an avian influenza virus reservoir species.</title>
        <authorList>
            <person name="Huang Y."/>
            <person name="Li Y."/>
            <person name="Burt D.W."/>
            <person name="Chen H."/>
            <person name="Zhang Y."/>
            <person name="Qian W."/>
            <person name="Kim H."/>
            <person name="Gan S."/>
            <person name="Zhao Y."/>
            <person name="Li J."/>
            <person name="Yi K."/>
            <person name="Feng H."/>
            <person name="Zhu P."/>
            <person name="Li B."/>
            <person name="Liu Q."/>
            <person name="Fairley S."/>
            <person name="Magor K.E."/>
            <person name="Du Z."/>
            <person name="Hu X."/>
            <person name="Goodman L."/>
            <person name="Tafer H."/>
            <person name="Vignal A."/>
            <person name="Lee T."/>
            <person name="Kim K.W."/>
            <person name="Sheng Z."/>
            <person name="An Y."/>
            <person name="Searle S."/>
            <person name="Herrero J."/>
            <person name="Groenen M.A."/>
            <person name="Crooijmans R.P."/>
            <person name="Faraut T."/>
            <person name="Cai Q."/>
            <person name="Webster R.G."/>
            <person name="Aldridge J.R."/>
            <person name="Warren W.C."/>
            <person name="Bartschat S."/>
            <person name="Kehr S."/>
            <person name="Marz M."/>
            <person name="Stadler P.F."/>
            <person name="Smith J."/>
            <person name="Kraus R.H."/>
            <person name="Zhao Y."/>
            <person name="Ren L."/>
            <person name="Fei J."/>
            <person name="Morisson M."/>
            <person name="Kaiser P."/>
            <person name="Griffin D.K."/>
            <person name="Rao M."/>
            <person name="Pitel F."/>
            <person name="Wang J."/>
            <person name="Li N."/>
        </authorList>
    </citation>
    <scope>NUCLEOTIDE SEQUENCE [LARGE SCALE GENOMIC DNA]</scope>
</reference>
<sequence length="619" mass="70329">MNKPFFTHEHRCYPPLDLSTCTTRSLCSQFPFIGGRSVYPPRLAHSLLSSCQYSALRVMLLTHTSEERKKKIHTLGLLRGFSQWNVLLSDKFLKTQEFPLEQNVQFLRSTTSHGLPDCLWIQLPKSFTQRGFPELSLKMDLFHQNFLFRHCNRQVLNFYICCRQHESRPVVEVDLLKTSLLLTEKERASAMPSSAHNIVTEVKAEGLHHPKEAFNRKLMVTSFVLPSKAVKRTANKESYPQAKVSSCLFQGLWKLSQEGMRTQRSLPPVGTGQRQLLRALKLQGRKLLSFEEKQSEFGQGLVWILFFPNSNSEMHFPLSHLAAEKRAASVRCLVLPESQPAFASEREVRQQTVMQRYHQKGNEGEELCKSGNLLFVIKSSMNSTLAQSSFPSKPEVRKKGTKYRVQFTAERLQKYTVMRVIKYDHTEKEWGTLEELILAVIKSVTIPSQVLTFLSPVLLCGDGGLPSFLEALGNTQPGAFVGSHACTSAATLPKYASASLLSHNTGKMLPPNPSIISLLEEGSIQKVWKADRSLLDSFKVTVKLQCHDKHVLTEEEELNRSEGESLKNKAGIIIYHAISEDPFRYKAFFCLLKHETQTHKESKSDFHSMLSFRRKNAAE</sequence>
<dbReference type="EMBL" id="KB742733">
    <property type="protein sequence ID" value="EOB04973.1"/>
    <property type="molecule type" value="Genomic_DNA"/>
</dbReference>
<dbReference type="AlphaFoldDB" id="R0LWX1"/>
<dbReference type="Proteomes" id="UP000296049">
    <property type="component" value="Unassembled WGS sequence"/>
</dbReference>
<proteinExistence type="predicted"/>
<keyword evidence="2" id="KW-1185">Reference proteome</keyword>
<protein>
    <submittedName>
        <fullName evidence="1">Uncharacterized protein</fullName>
    </submittedName>
</protein>
<accession>R0LWX1</accession>
<evidence type="ECO:0000313" key="1">
    <source>
        <dbReference type="EMBL" id="EOB04973.1"/>
    </source>
</evidence>
<organism evidence="1 2">
    <name type="scientific">Anas platyrhynchos</name>
    <name type="common">Mallard</name>
    <name type="synonym">Anas boschas</name>
    <dbReference type="NCBI Taxonomy" id="8839"/>
    <lineage>
        <taxon>Eukaryota</taxon>
        <taxon>Metazoa</taxon>
        <taxon>Chordata</taxon>
        <taxon>Craniata</taxon>
        <taxon>Vertebrata</taxon>
        <taxon>Euteleostomi</taxon>
        <taxon>Archelosauria</taxon>
        <taxon>Archosauria</taxon>
        <taxon>Dinosauria</taxon>
        <taxon>Saurischia</taxon>
        <taxon>Theropoda</taxon>
        <taxon>Coelurosauria</taxon>
        <taxon>Aves</taxon>
        <taxon>Neognathae</taxon>
        <taxon>Galloanserae</taxon>
        <taxon>Anseriformes</taxon>
        <taxon>Anatidae</taxon>
        <taxon>Anatinae</taxon>
        <taxon>Anas</taxon>
    </lineage>
</organism>
<name>R0LWX1_ANAPL</name>
<gene>
    <name evidence="1" type="ORF">Anapl_03336</name>
</gene>
<evidence type="ECO:0000313" key="2">
    <source>
        <dbReference type="Proteomes" id="UP000296049"/>
    </source>
</evidence>